<dbReference type="AlphaFoldDB" id="A0A2M7E8B3"/>
<dbReference type="InterPro" id="IPR038765">
    <property type="entry name" value="Papain-like_cys_pep_sf"/>
</dbReference>
<sequence length="252" mass="29034">MKKKFLTILLSVFLLTGWTTGISAELKKELFSPEEWERLKKSGIVSEEKPKEREEVIRTNSTREYDFSMQEAMADEALKHLGAHFQYNRCGGIGKTTPEVWYGNECNTWRKWHKKRNICCIGVRHFDCSGFVYFCANQVGFNIPRHEKGGYGSPQLWHERYVAPIALDKIRKGTLLFGGHGNVITHVGIYLGDGNFVDAAWPGVDVRSWELYSGQAKEKRHSLFAGNINSEKVEKWRKIYEELRNAKKKTAK</sequence>
<proteinExistence type="inferred from homology"/>
<keyword evidence="3" id="KW-0378">Hydrolase</keyword>
<gene>
    <name evidence="6" type="ORF">COS11_04885</name>
</gene>
<organism evidence="6 7">
    <name type="scientific">bacterium (Candidatus Ratteibacteria) CG01_land_8_20_14_3_00_40_19</name>
    <dbReference type="NCBI Taxonomy" id="2014290"/>
    <lineage>
        <taxon>Bacteria</taxon>
        <taxon>Candidatus Ratteibacteria</taxon>
    </lineage>
</organism>
<evidence type="ECO:0000256" key="2">
    <source>
        <dbReference type="ARBA" id="ARBA00022670"/>
    </source>
</evidence>
<evidence type="ECO:0000313" key="6">
    <source>
        <dbReference type="EMBL" id="PIV63921.1"/>
    </source>
</evidence>
<feature type="domain" description="NlpC/P60" evidence="5">
    <location>
        <begin position="67"/>
        <end position="224"/>
    </location>
</feature>
<comment type="caution">
    <text evidence="6">The sequence shown here is derived from an EMBL/GenBank/DDBJ whole genome shotgun (WGS) entry which is preliminary data.</text>
</comment>
<name>A0A2M7E8B3_9BACT</name>
<keyword evidence="2" id="KW-0645">Protease</keyword>
<dbReference type="PANTHER" id="PTHR47053">
    <property type="entry name" value="MUREIN DD-ENDOPEPTIDASE MEPH-RELATED"/>
    <property type="match status" value="1"/>
</dbReference>
<evidence type="ECO:0000259" key="5">
    <source>
        <dbReference type="PROSITE" id="PS51935"/>
    </source>
</evidence>
<evidence type="ECO:0000256" key="4">
    <source>
        <dbReference type="ARBA" id="ARBA00022807"/>
    </source>
</evidence>
<dbReference type="Gene3D" id="3.90.1720.10">
    <property type="entry name" value="endopeptidase domain like (from Nostoc punctiforme)"/>
    <property type="match status" value="1"/>
</dbReference>
<keyword evidence="4" id="KW-0788">Thiol protease</keyword>
<dbReference type="PANTHER" id="PTHR47053:SF1">
    <property type="entry name" value="MUREIN DD-ENDOPEPTIDASE MEPH-RELATED"/>
    <property type="match status" value="1"/>
</dbReference>
<dbReference type="InterPro" id="IPR000064">
    <property type="entry name" value="NLP_P60_dom"/>
</dbReference>
<evidence type="ECO:0000256" key="3">
    <source>
        <dbReference type="ARBA" id="ARBA00022801"/>
    </source>
</evidence>
<evidence type="ECO:0000313" key="7">
    <source>
        <dbReference type="Proteomes" id="UP000228886"/>
    </source>
</evidence>
<evidence type="ECO:0000256" key="1">
    <source>
        <dbReference type="ARBA" id="ARBA00007074"/>
    </source>
</evidence>
<comment type="similarity">
    <text evidence="1">Belongs to the peptidase C40 family.</text>
</comment>
<dbReference type="InterPro" id="IPR051202">
    <property type="entry name" value="Peptidase_C40"/>
</dbReference>
<dbReference type="EMBL" id="PETL01000231">
    <property type="protein sequence ID" value="PIV63921.1"/>
    <property type="molecule type" value="Genomic_DNA"/>
</dbReference>
<dbReference type="Proteomes" id="UP000228886">
    <property type="component" value="Unassembled WGS sequence"/>
</dbReference>
<dbReference type="Pfam" id="PF00877">
    <property type="entry name" value="NLPC_P60"/>
    <property type="match status" value="1"/>
</dbReference>
<dbReference type="GO" id="GO:0008234">
    <property type="term" value="F:cysteine-type peptidase activity"/>
    <property type="evidence" value="ECO:0007669"/>
    <property type="project" value="UniProtKB-KW"/>
</dbReference>
<dbReference type="GO" id="GO:0006508">
    <property type="term" value="P:proteolysis"/>
    <property type="evidence" value="ECO:0007669"/>
    <property type="project" value="UniProtKB-KW"/>
</dbReference>
<dbReference type="SUPFAM" id="SSF54001">
    <property type="entry name" value="Cysteine proteinases"/>
    <property type="match status" value="1"/>
</dbReference>
<reference evidence="7" key="1">
    <citation type="submission" date="2017-09" db="EMBL/GenBank/DDBJ databases">
        <title>Depth-based differentiation of microbial function through sediment-hosted aquifers and enrichment of novel symbionts in the deep terrestrial subsurface.</title>
        <authorList>
            <person name="Probst A.J."/>
            <person name="Ladd B."/>
            <person name="Jarett J.K."/>
            <person name="Geller-Mcgrath D.E."/>
            <person name="Sieber C.M.K."/>
            <person name="Emerson J.B."/>
            <person name="Anantharaman K."/>
            <person name="Thomas B.C."/>
            <person name="Malmstrom R."/>
            <person name="Stieglmeier M."/>
            <person name="Klingl A."/>
            <person name="Woyke T."/>
            <person name="Ryan C.M."/>
            <person name="Banfield J.F."/>
        </authorList>
    </citation>
    <scope>NUCLEOTIDE SEQUENCE [LARGE SCALE GENOMIC DNA]</scope>
</reference>
<protein>
    <recommendedName>
        <fullName evidence="5">NlpC/P60 domain-containing protein</fullName>
    </recommendedName>
</protein>
<accession>A0A2M7E8B3</accession>
<dbReference type="PROSITE" id="PS51935">
    <property type="entry name" value="NLPC_P60"/>
    <property type="match status" value="1"/>
</dbReference>